<evidence type="ECO:0000313" key="1">
    <source>
        <dbReference type="EMBL" id="JAD60498.1"/>
    </source>
</evidence>
<protein>
    <submittedName>
        <fullName evidence="1">Uncharacterized protein</fullName>
    </submittedName>
</protein>
<name>A0A0A9BEA5_ARUDO</name>
<dbReference type="AlphaFoldDB" id="A0A0A9BEA5"/>
<dbReference type="EMBL" id="GBRH01237397">
    <property type="protein sequence ID" value="JAD60498.1"/>
    <property type="molecule type" value="Transcribed_RNA"/>
</dbReference>
<reference evidence="1" key="1">
    <citation type="submission" date="2014-09" db="EMBL/GenBank/DDBJ databases">
        <authorList>
            <person name="Magalhaes I.L.F."/>
            <person name="Oliveira U."/>
            <person name="Santos F.R."/>
            <person name="Vidigal T.H.D.A."/>
            <person name="Brescovit A.D."/>
            <person name="Santos A.J."/>
        </authorList>
    </citation>
    <scope>NUCLEOTIDE SEQUENCE</scope>
    <source>
        <tissue evidence="1">Shoot tissue taken approximately 20 cm above the soil surface</tissue>
    </source>
</reference>
<sequence length="35" mass="4221">MKWISHIILPYLIVNVNNLRVYTFTRAIGIQYNQQ</sequence>
<accession>A0A0A9BEA5</accession>
<organism evidence="1">
    <name type="scientific">Arundo donax</name>
    <name type="common">Giant reed</name>
    <name type="synonym">Donax arundinaceus</name>
    <dbReference type="NCBI Taxonomy" id="35708"/>
    <lineage>
        <taxon>Eukaryota</taxon>
        <taxon>Viridiplantae</taxon>
        <taxon>Streptophyta</taxon>
        <taxon>Embryophyta</taxon>
        <taxon>Tracheophyta</taxon>
        <taxon>Spermatophyta</taxon>
        <taxon>Magnoliopsida</taxon>
        <taxon>Liliopsida</taxon>
        <taxon>Poales</taxon>
        <taxon>Poaceae</taxon>
        <taxon>PACMAD clade</taxon>
        <taxon>Arundinoideae</taxon>
        <taxon>Arundineae</taxon>
        <taxon>Arundo</taxon>
    </lineage>
</organism>
<reference evidence="1" key="2">
    <citation type="journal article" date="2015" name="Data Brief">
        <title>Shoot transcriptome of the giant reed, Arundo donax.</title>
        <authorList>
            <person name="Barrero R.A."/>
            <person name="Guerrero F.D."/>
            <person name="Moolhuijzen P."/>
            <person name="Goolsby J.A."/>
            <person name="Tidwell J."/>
            <person name="Bellgard S.E."/>
            <person name="Bellgard M.I."/>
        </authorList>
    </citation>
    <scope>NUCLEOTIDE SEQUENCE</scope>
    <source>
        <tissue evidence="1">Shoot tissue taken approximately 20 cm above the soil surface</tissue>
    </source>
</reference>
<proteinExistence type="predicted"/>